<sequence>MSDPFDPLQDLLLGSKFSEFEKVTKSYLETELPRLQSPIQSAEQKLQAVQDKFDDPDQIFNLLLPALTAIINDKMVLSKQDVIDSIVPIIDEIIAGKKRQDKSGMITAFTQNTKYGIMYGYCISYHNQLP</sequence>
<dbReference type="AlphaFoldDB" id="A0A9P1KGZ4"/>
<name>A0A9P1KGZ4_9CYAN</name>
<gene>
    <name evidence="1" type="ORF">ARTHRO_41189</name>
</gene>
<protein>
    <submittedName>
        <fullName evidence="1">Uncharacterized protein</fullName>
    </submittedName>
</protein>
<evidence type="ECO:0000313" key="1">
    <source>
        <dbReference type="EMBL" id="CDM96780.1"/>
    </source>
</evidence>
<evidence type="ECO:0000313" key="2">
    <source>
        <dbReference type="Proteomes" id="UP000032946"/>
    </source>
</evidence>
<proteinExistence type="predicted"/>
<accession>A0A9P1KGZ4</accession>
<dbReference type="RefSeq" id="WP_006624145.1">
    <property type="nucleotide sequence ID" value="NZ_FO818640.1"/>
</dbReference>
<dbReference type="EMBL" id="FO818640">
    <property type="protein sequence ID" value="CDM96780.1"/>
    <property type="molecule type" value="Genomic_DNA"/>
</dbReference>
<dbReference type="Proteomes" id="UP000032946">
    <property type="component" value="Chromosome"/>
</dbReference>
<reference evidence="1 2" key="1">
    <citation type="submission" date="2014-02" db="EMBL/GenBank/DDBJ databases">
        <authorList>
            <person name="Genoscope - CEA"/>
        </authorList>
    </citation>
    <scope>NUCLEOTIDE SEQUENCE [LARGE SCALE GENOMIC DNA]</scope>
    <source>
        <strain evidence="1 2">PCC 8005</strain>
    </source>
</reference>
<keyword evidence="2" id="KW-1185">Reference proteome</keyword>
<organism evidence="1 2">
    <name type="scientific">Limnospira indica PCC 8005</name>
    <dbReference type="NCBI Taxonomy" id="376219"/>
    <lineage>
        <taxon>Bacteria</taxon>
        <taxon>Bacillati</taxon>
        <taxon>Cyanobacteriota</taxon>
        <taxon>Cyanophyceae</taxon>
        <taxon>Oscillatoriophycideae</taxon>
        <taxon>Oscillatoriales</taxon>
        <taxon>Sirenicapillariaceae</taxon>
        <taxon>Limnospira</taxon>
    </lineage>
</organism>